<feature type="signal peptide" evidence="10">
    <location>
        <begin position="1"/>
        <end position="30"/>
    </location>
</feature>
<evidence type="ECO:0000256" key="2">
    <source>
        <dbReference type="ARBA" id="ARBA00022729"/>
    </source>
</evidence>
<feature type="binding site" evidence="8">
    <location>
        <position position="229"/>
    </location>
    <ligand>
        <name>substrate</name>
    </ligand>
</feature>
<evidence type="ECO:0000256" key="3">
    <source>
        <dbReference type="ARBA" id="ARBA00022801"/>
    </source>
</evidence>
<dbReference type="GO" id="GO:0009002">
    <property type="term" value="F:serine-type D-Ala-D-Ala carboxypeptidase activity"/>
    <property type="evidence" value="ECO:0007669"/>
    <property type="project" value="InterPro"/>
</dbReference>
<evidence type="ECO:0000256" key="10">
    <source>
        <dbReference type="SAM" id="SignalP"/>
    </source>
</evidence>
<comment type="similarity">
    <text evidence="1 9">Belongs to the peptidase S11 family.</text>
</comment>
<evidence type="ECO:0000256" key="6">
    <source>
        <dbReference type="ARBA" id="ARBA00023316"/>
    </source>
</evidence>
<dbReference type="GO" id="GO:0008800">
    <property type="term" value="F:beta-lactamase activity"/>
    <property type="evidence" value="ECO:0007669"/>
    <property type="project" value="InterPro"/>
</dbReference>
<comment type="caution">
    <text evidence="12">The sequence shown here is derived from an EMBL/GenBank/DDBJ whole genome shotgun (WGS) entry which is preliminary data.</text>
</comment>
<evidence type="ECO:0000256" key="5">
    <source>
        <dbReference type="ARBA" id="ARBA00022984"/>
    </source>
</evidence>
<evidence type="ECO:0000259" key="11">
    <source>
        <dbReference type="Pfam" id="PF00768"/>
    </source>
</evidence>
<dbReference type="Proteomes" id="UP001138768">
    <property type="component" value="Unassembled WGS sequence"/>
</dbReference>
<dbReference type="GO" id="GO:0030655">
    <property type="term" value="P:beta-lactam antibiotic catabolic process"/>
    <property type="evidence" value="ECO:0007669"/>
    <property type="project" value="InterPro"/>
</dbReference>
<evidence type="ECO:0000256" key="4">
    <source>
        <dbReference type="ARBA" id="ARBA00022960"/>
    </source>
</evidence>
<dbReference type="PRINTS" id="PR00725">
    <property type="entry name" value="DADACBPTASE1"/>
</dbReference>
<evidence type="ECO:0000256" key="8">
    <source>
        <dbReference type="PIRSR" id="PIRSR618044-2"/>
    </source>
</evidence>
<feature type="active site" description="Acyl-ester intermediate" evidence="7">
    <location>
        <position position="63"/>
    </location>
</feature>
<dbReference type="GO" id="GO:0008360">
    <property type="term" value="P:regulation of cell shape"/>
    <property type="evidence" value="ECO:0007669"/>
    <property type="project" value="UniProtKB-KW"/>
</dbReference>
<dbReference type="SUPFAM" id="SSF56601">
    <property type="entry name" value="beta-lactamase/transpeptidase-like"/>
    <property type="match status" value="1"/>
</dbReference>
<dbReference type="GO" id="GO:0071555">
    <property type="term" value="P:cell wall organization"/>
    <property type="evidence" value="ECO:0007669"/>
    <property type="project" value="UniProtKB-KW"/>
</dbReference>
<dbReference type="InterPro" id="IPR018044">
    <property type="entry name" value="Peptidase_S11"/>
</dbReference>
<dbReference type="RefSeq" id="WP_200242845.1">
    <property type="nucleotide sequence ID" value="NZ_NRRY01000012.1"/>
</dbReference>
<evidence type="ECO:0000313" key="13">
    <source>
        <dbReference type="Proteomes" id="UP001138768"/>
    </source>
</evidence>
<dbReference type="AlphaFoldDB" id="A0A9X0W831"/>
<reference evidence="12 13" key="1">
    <citation type="journal article" date="2020" name="Microorganisms">
        <title>Osmotic Adaptation and Compatible Solute Biosynthesis of Phototrophic Bacteria as Revealed from Genome Analyses.</title>
        <authorList>
            <person name="Imhoff J.F."/>
            <person name="Rahn T."/>
            <person name="Kunzel S."/>
            <person name="Keller A."/>
            <person name="Neulinger S.C."/>
        </authorList>
    </citation>
    <scope>NUCLEOTIDE SEQUENCE [LARGE SCALE GENOMIC DNA]</scope>
    <source>
        <strain evidence="12 13">DSM 25653</strain>
    </source>
</reference>
<name>A0A9X0W831_9GAMM</name>
<keyword evidence="5" id="KW-0573">Peptidoglycan synthesis</keyword>
<dbReference type="Gene3D" id="3.40.710.10">
    <property type="entry name" value="DD-peptidase/beta-lactamase superfamily"/>
    <property type="match status" value="1"/>
</dbReference>
<evidence type="ECO:0000256" key="9">
    <source>
        <dbReference type="RuleBase" id="RU004016"/>
    </source>
</evidence>
<dbReference type="InterPro" id="IPR001967">
    <property type="entry name" value="Peptidase_S11_N"/>
</dbReference>
<dbReference type="GO" id="GO:0046677">
    <property type="term" value="P:response to antibiotic"/>
    <property type="evidence" value="ECO:0007669"/>
    <property type="project" value="InterPro"/>
</dbReference>
<feature type="active site" evidence="7">
    <location>
        <position position="121"/>
    </location>
</feature>
<evidence type="ECO:0000313" key="12">
    <source>
        <dbReference type="EMBL" id="MBK1618700.1"/>
    </source>
</evidence>
<dbReference type="GO" id="GO:0009252">
    <property type="term" value="P:peptidoglycan biosynthetic process"/>
    <property type="evidence" value="ECO:0007669"/>
    <property type="project" value="UniProtKB-KW"/>
</dbReference>
<evidence type="ECO:0000256" key="7">
    <source>
        <dbReference type="PIRSR" id="PIRSR618044-1"/>
    </source>
</evidence>
<keyword evidence="13" id="KW-1185">Reference proteome</keyword>
<feature type="domain" description="Peptidase S11 D-alanyl-D-alanine carboxypeptidase A N-terminal" evidence="11">
    <location>
        <begin position="30"/>
        <end position="259"/>
    </location>
</feature>
<dbReference type="InterPro" id="IPR000871">
    <property type="entry name" value="Beta-lactam_class-A"/>
</dbReference>
<keyword evidence="3" id="KW-0378">Hydrolase</keyword>
<dbReference type="PANTHER" id="PTHR35333">
    <property type="entry name" value="BETA-LACTAMASE"/>
    <property type="match status" value="1"/>
</dbReference>
<proteinExistence type="inferred from homology"/>
<gene>
    <name evidence="12" type="ORF">CKO42_09685</name>
</gene>
<dbReference type="InterPro" id="IPR012338">
    <property type="entry name" value="Beta-lactam/transpept-like"/>
</dbReference>
<protein>
    <submittedName>
        <fullName evidence="12">Peptidase S11</fullName>
    </submittedName>
</protein>
<feature type="active site" description="Proton acceptor" evidence="7">
    <location>
        <position position="66"/>
    </location>
</feature>
<keyword evidence="6" id="KW-0961">Cell wall biogenesis/degradation</keyword>
<accession>A0A9X0W831</accession>
<keyword evidence="2 10" id="KW-0732">Signal</keyword>
<dbReference type="EMBL" id="NRRY01000012">
    <property type="protein sequence ID" value="MBK1618700.1"/>
    <property type="molecule type" value="Genomic_DNA"/>
</dbReference>
<feature type="chain" id="PRO_5040996010" evidence="10">
    <location>
        <begin position="31"/>
        <end position="291"/>
    </location>
</feature>
<evidence type="ECO:0000256" key="1">
    <source>
        <dbReference type="ARBA" id="ARBA00007164"/>
    </source>
</evidence>
<dbReference type="PANTHER" id="PTHR35333:SF3">
    <property type="entry name" value="BETA-LACTAMASE-TYPE TRANSPEPTIDASE FOLD CONTAINING PROTEIN"/>
    <property type="match status" value="1"/>
</dbReference>
<dbReference type="GO" id="GO:0006508">
    <property type="term" value="P:proteolysis"/>
    <property type="evidence" value="ECO:0007669"/>
    <property type="project" value="InterPro"/>
</dbReference>
<organism evidence="12 13">
    <name type="scientific">Lamprobacter modestohalophilus</name>
    <dbReference type="NCBI Taxonomy" id="1064514"/>
    <lineage>
        <taxon>Bacteria</taxon>
        <taxon>Pseudomonadati</taxon>
        <taxon>Pseudomonadota</taxon>
        <taxon>Gammaproteobacteria</taxon>
        <taxon>Chromatiales</taxon>
        <taxon>Chromatiaceae</taxon>
        <taxon>Lamprobacter</taxon>
    </lineage>
</organism>
<keyword evidence="4" id="KW-0133">Cell shape</keyword>
<sequence length="291" mass="32010">MSSRYSSWRSKPALALLLLVALTTALTAHAAGPEIQSGTALVIDHEGNRLFERNPTEIRPIASITKLMTAMVVIDADVPLDDRITITEADRDRLRWSRSRLRIDEARLSRADLLRTALMSSDNRAAAALGRTTFAGGTPAFVEAMNEKAQSLAMRDTQFADASGLDAGNQSTAEDLVRLLNAAARYPLIREITSTGEVDISPHAGRGPLQYRNTNPLTRDERWTVELSKTGYLNEAGRCLVMQAVIEDRRVYAIFLNAQGKLTPIGDANRLRQWLAEAGELKTTSLSARHQ</sequence>
<dbReference type="Pfam" id="PF00768">
    <property type="entry name" value="Peptidase_S11"/>
    <property type="match status" value="1"/>
</dbReference>